<dbReference type="AlphaFoldDB" id="A0A2P2MF23"/>
<accession>A0A2P2MF23</accession>
<proteinExistence type="predicted"/>
<evidence type="ECO:0000313" key="1">
    <source>
        <dbReference type="EMBL" id="MBX28797.1"/>
    </source>
</evidence>
<protein>
    <submittedName>
        <fullName evidence="1">Uncharacterized protein MANES_08G053600</fullName>
    </submittedName>
</protein>
<sequence>MMIVVCPAYAINKGREAIDGSSNFTLQGTSRTSSTNPSRVMKQMQANAALYSTSQLESAVKLKY</sequence>
<reference evidence="1" key="1">
    <citation type="submission" date="2018-02" db="EMBL/GenBank/DDBJ databases">
        <title>Rhizophora mucronata_Transcriptome.</title>
        <authorList>
            <person name="Meera S.P."/>
            <person name="Sreeshan A."/>
            <person name="Augustine A."/>
        </authorList>
    </citation>
    <scope>NUCLEOTIDE SEQUENCE</scope>
    <source>
        <tissue evidence="1">Leaf</tissue>
    </source>
</reference>
<dbReference type="EMBL" id="GGEC01048315">
    <property type="protein sequence ID" value="MBX28799.1"/>
    <property type="molecule type" value="Transcribed_RNA"/>
</dbReference>
<dbReference type="EMBL" id="GGEC01048313">
    <property type="protein sequence ID" value="MBX28797.1"/>
    <property type="molecule type" value="Transcribed_RNA"/>
</dbReference>
<organism evidence="1">
    <name type="scientific">Rhizophora mucronata</name>
    <name type="common">Asiatic mangrove</name>
    <dbReference type="NCBI Taxonomy" id="61149"/>
    <lineage>
        <taxon>Eukaryota</taxon>
        <taxon>Viridiplantae</taxon>
        <taxon>Streptophyta</taxon>
        <taxon>Embryophyta</taxon>
        <taxon>Tracheophyta</taxon>
        <taxon>Spermatophyta</taxon>
        <taxon>Magnoliopsida</taxon>
        <taxon>eudicotyledons</taxon>
        <taxon>Gunneridae</taxon>
        <taxon>Pentapetalae</taxon>
        <taxon>rosids</taxon>
        <taxon>fabids</taxon>
        <taxon>Malpighiales</taxon>
        <taxon>Rhizophoraceae</taxon>
        <taxon>Rhizophora</taxon>
    </lineage>
</organism>
<name>A0A2P2MF23_RHIMU</name>